<gene>
    <name evidence="11" type="ORF">LIER_02617</name>
</gene>
<evidence type="ECO:0000256" key="3">
    <source>
        <dbReference type="ARBA" id="ARBA00022729"/>
    </source>
</evidence>
<evidence type="ECO:0000256" key="5">
    <source>
        <dbReference type="ARBA" id="ARBA00022801"/>
    </source>
</evidence>
<evidence type="ECO:0000256" key="9">
    <source>
        <dbReference type="RuleBase" id="RU004328"/>
    </source>
</evidence>
<comment type="caution">
    <text evidence="11">The sequence shown here is derived from an EMBL/GenBank/DDBJ whole genome shotgun (WGS) entry which is preliminary data.</text>
</comment>
<dbReference type="InterPro" id="IPR001568">
    <property type="entry name" value="RNase_T2-like"/>
</dbReference>
<keyword evidence="3 10" id="KW-0732">Signal</keyword>
<evidence type="ECO:0000256" key="6">
    <source>
        <dbReference type="ARBA" id="ARBA00023157"/>
    </source>
</evidence>
<evidence type="ECO:0000256" key="7">
    <source>
        <dbReference type="ARBA" id="ARBA00023239"/>
    </source>
</evidence>
<dbReference type="GO" id="GO:0006401">
    <property type="term" value="P:RNA catabolic process"/>
    <property type="evidence" value="ECO:0007669"/>
    <property type="project" value="TreeGrafter"/>
</dbReference>
<accession>A0AAV3NUR5</accession>
<dbReference type="CDD" id="cd01061">
    <property type="entry name" value="RNase_T2_euk"/>
    <property type="match status" value="1"/>
</dbReference>
<keyword evidence="12" id="KW-1185">Reference proteome</keyword>
<dbReference type="EMBL" id="BAABME010000289">
    <property type="protein sequence ID" value="GAA0141483.1"/>
    <property type="molecule type" value="Genomic_DNA"/>
</dbReference>
<dbReference type="Gene3D" id="3.90.730.10">
    <property type="entry name" value="Ribonuclease T2-like"/>
    <property type="match status" value="1"/>
</dbReference>
<evidence type="ECO:0000256" key="2">
    <source>
        <dbReference type="ARBA" id="ARBA00022722"/>
    </source>
</evidence>
<dbReference type="InterPro" id="IPR033697">
    <property type="entry name" value="Ribonuclease_T2_eukaryotic"/>
</dbReference>
<evidence type="ECO:0000256" key="10">
    <source>
        <dbReference type="SAM" id="SignalP"/>
    </source>
</evidence>
<reference evidence="11 12" key="1">
    <citation type="submission" date="2024-01" db="EMBL/GenBank/DDBJ databases">
        <title>The complete chloroplast genome sequence of Lithospermum erythrorhizon: insights into the phylogenetic relationship among Boraginaceae species and the maternal lineages of purple gromwells.</title>
        <authorList>
            <person name="Okada T."/>
            <person name="Watanabe K."/>
        </authorList>
    </citation>
    <scope>NUCLEOTIDE SEQUENCE [LARGE SCALE GENOMIC DNA]</scope>
</reference>
<organism evidence="11 12">
    <name type="scientific">Lithospermum erythrorhizon</name>
    <name type="common">Purple gromwell</name>
    <name type="synonym">Lithospermum officinale var. erythrorhizon</name>
    <dbReference type="NCBI Taxonomy" id="34254"/>
    <lineage>
        <taxon>Eukaryota</taxon>
        <taxon>Viridiplantae</taxon>
        <taxon>Streptophyta</taxon>
        <taxon>Embryophyta</taxon>
        <taxon>Tracheophyta</taxon>
        <taxon>Spermatophyta</taxon>
        <taxon>Magnoliopsida</taxon>
        <taxon>eudicotyledons</taxon>
        <taxon>Gunneridae</taxon>
        <taxon>Pentapetalae</taxon>
        <taxon>asterids</taxon>
        <taxon>lamiids</taxon>
        <taxon>Boraginales</taxon>
        <taxon>Boraginaceae</taxon>
        <taxon>Boraginoideae</taxon>
        <taxon>Lithospermeae</taxon>
        <taxon>Lithospermum</taxon>
    </lineage>
</organism>
<dbReference type="PANTHER" id="PTHR11240">
    <property type="entry name" value="RIBONUCLEASE T2"/>
    <property type="match status" value="1"/>
</dbReference>
<evidence type="ECO:0000313" key="11">
    <source>
        <dbReference type="EMBL" id="GAA0141483.1"/>
    </source>
</evidence>
<feature type="active site" evidence="8">
    <location>
        <position position="141"/>
    </location>
</feature>
<comment type="similarity">
    <text evidence="1 9">Belongs to the RNase T2 family.</text>
</comment>
<evidence type="ECO:0000256" key="8">
    <source>
        <dbReference type="PIRSR" id="PIRSR633697-1"/>
    </source>
</evidence>
<dbReference type="Pfam" id="PF00445">
    <property type="entry name" value="Ribonuclease_T2"/>
    <property type="match status" value="1"/>
</dbReference>
<protein>
    <submittedName>
        <fullName evidence="11">Endoribonuclease</fullName>
    </submittedName>
</protein>
<evidence type="ECO:0000313" key="12">
    <source>
        <dbReference type="Proteomes" id="UP001454036"/>
    </source>
</evidence>
<keyword evidence="2" id="KW-0540">Nuclease</keyword>
<feature type="chain" id="PRO_5043730167" evidence="10">
    <location>
        <begin position="24"/>
        <end position="259"/>
    </location>
</feature>
<dbReference type="GO" id="GO:0003723">
    <property type="term" value="F:RNA binding"/>
    <property type="evidence" value="ECO:0007669"/>
    <property type="project" value="InterPro"/>
</dbReference>
<sequence>MASSISIAILLTLINLIGILCDAQLVNFNDGEVMKSLVSEQREFDYFLLSLQWPGTYCRTVKKCCSQNGCCRGSNGPAGFTIHGLWADYNDGTWPSCCNGPQFDETKIALLFDELNTYWPTLSCSKSSSCHGSKGLFWGHEKHGTCEFPYIKDEYDYFTKALSLYFKYNVTEMLNQSGYVASNSDKYPLQGIISAIKKCFGTPEITCTGDAVQEIRLCFNKNFEPQDCFFSSSCPSYISFPVYSSVGLENDGIAKWFNA</sequence>
<keyword evidence="4" id="KW-0255">Endonuclease</keyword>
<dbReference type="AlphaFoldDB" id="A0AAV3NUR5"/>
<proteinExistence type="inferred from homology"/>
<dbReference type="FunFam" id="3.90.730.10:FF:000007">
    <property type="entry name" value="Ribonuclease T2"/>
    <property type="match status" value="1"/>
</dbReference>
<dbReference type="GO" id="GO:0016787">
    <property type="term" value="F:hydrolase activity"/>
    <property type="evidence" value="ECO:0007669"/>
    <property type="project" value="UniProtKB-KW"/>
</dbReference>
<evidence type="ECO:0000256" key="1">
    <source>
        <dbReference type="ARBA" id="ARBA00007469"/>
    </source>
</evidence>
<keyword evidence="5" id="KW-0378">Hydrolase</keyword>
<name>A0AAV3NUR5_LITER</name>
<dbReference type="Proteomes" id="UP001454036">
    <property type="component" value="Unassembled WGS sequence"/>
</dbReference>
<dbReference type="SUPFAM" id="SSF55895">
    <property type="entry name" value="Ribonuclease Rh-like"/>
    <property type="match status" value="1"/>
</dbReference>
<feature type="active site" evidence="8">
    <location>
        <position position="143"/>
    </location>
</feature>
<feature type="active site" evidence="8">
    <location>
        <position position="83"/>
    </location>
</feature>
<evidence type="ECO:0000256" key="4">
    <source>
        <dbReference type="ARBA" id="ARBA00022759"/>
    </source>
</evidence>
<dbReference type="InterPro" id="IPR036430">
    <property type="entry name" value="RNase_T2-like_sf"/>
</dbReference>
<keyword evidence="6" id="KW-1015">Disulfide bond</keyword>
<dbReference type="PANTHER" id="PTHR11240:SF22">
    <property type="entry name" value="RIBONUCLEASE T2"/>
    <property type="match status" value="1"/>
</dbReference>
<dbReference type="GO" id="GO:0005576">
    <property type="term" value="C:extracellular region"/>
    <property type="evidence" value="ECO:0007669"/>
    <property type="project" value="TreeGrafter"/>
</dbReference>
<dbReference type="GO" id="GO:0033897">
    <property type="term" value="F:ribonuclease T2 activity"/>
    <property type="evidence" value="ECO:0007669"/>
    <property type="project" value="InterPro"/>
</dbReference>
<feature type="signal peptide" evidence="10">
    <location>
        <begin position="1"/>
        <end position="23"/>
    </location>
</feature>
<keyword evidence="7" id="KW-0456">Lyase</keyword>